<dbReference type="PANTHER" id="PTHR35586">
    <property type="entry name" value="SLL1691 PROTEIN"/>
    <property type="match status" value="1"/>
</dbReference>
<name>A0A250KTA8_9GAMM</name>
<dbReference type="AlphaFoldDB" id="A0A250KTA8"/>
<dbReference type="OrthoDB" id="7025307at2"/>
<evidence type="ECO:0000313" key="1">
    <source>
        <dbReference type="EMBL" id="BBA34744.1"/>
    </source>
</evidence>
<sequence>MDPVFENEIFLFFVRERKTRESVEQTFNCGIRHPYSSQAHPDGRREAVLFVVEEESDPRRFSIHRLGRYCLDLAELFETDRVVPVVIFLRGGTVRRELTLGGDRHVFLSFRYLACDLAELPFERYVNSDNRVACPNLPNMRYEPARRVEVFAHAVRGLCRLEPDPEKQIKYLEFIDIYTGLDDNERARYARDYPEEARIMSTFAERFIQQGRREEDARILIRLLQHKFGDQPETVRQRIEAADADTLLE</sequence>
<accession>A0A250KTA8</accession>
<dbReference type="KEGG" id="mmai:sS8_2799"/>
<gene>
    <name evidence="1" type="ORF">sS8_2799</name>
</gene>
<reference evidence="1 2" key="1">
    <citation type="submission" date="2016-12" db="EMBL/GenBank/DDBJ databases">
        <title>Genome sequencing of Methylocaldum marinum.</title>
        <authorList>
            <person name="Takeuchi M."/>
            <person name="Kamagata Y."/>
            <person name="Hiraoka S."/>
            <person name="Oshima K."/>
            <person name="Hattori M."/>
            <person name="Iwasaki W."/>
        </authorList>
    </citation>
    <scope>NUCLEOTIDE SEQUENCE [LARGE SCALE GENOMIC DNA]</scope>
    <source>
        <strain evidence="1 2">S8</strain>
    </source>
</reference>
<dbReference type="RefSeq" id="WP_119630093.1">
    <property type="nucleotide sequence ID" value="NZ_AP017928.1"/>
</dbReference>
<keyword evidence="2" id="KW-1185">Reference proteome</keyword>
<proteinExistence type="predicted"/>
<organism evidence="1 2">
    <name type="scientific">Methylocaldum marinum</name>
    <dbReference type="NCBI Taxonomy" id="1432792"/>
    <lineage>
        <taxon>Bacteria</taxon>
        <taxon>Pseudomonadati</taxon>
        <taxon>Pseudomonadota</taxon>
        <taxon>Gammaproteobacteria</taxon>
        <taxon>Methylococcales</taxon>
        <taxon>Methylococcaceae</taxon>
        <taxon>Methylocaldum</taxon>
    </lineage>
</organism>
<dbReference type="Proteomes" id="UP000266313">
    <property type="component" value="Chromosome"/>
</dbReference>
<evidence type="ECO:0000313" key="2">
    <source>
        <dbReference type="Proteomes" id="UP000266313"/>
    </source>
</evidence>
<dbReference type="EMBL" id="AP017928">
    <property type="protein sequence ID" value="BBA34744.1"/>
    <property type="molecule type" value="Genomic_DNA"/>
</dbReference>
<protein>
    <submittedName>
        <fullName evidence="1">Uncharacterized protein</fullName>
    </submittedName>
</protein>
<dbReference type="PANTHER" id="PTHR35586:SF1">
    <property type="entry name" value="SLL1691 PROTEIN"/>
    <property type="match status" value="1"/>
</dbReference>